<dbReference type="Pfam" id="PF12867">
    <property type="entry name" value="DinB_2"/>
    <property type="match status" value="1"/>
</dbReference>
<reference evidence="2 3" key="1">
    <citation type="submission" date="2019-05" db="EMBL/GenBank/DDBJ databases">
        <title>Panacibacter sp. strain 17mud1-8 Genome sequencing and assembly.</title>
        <authorList>
            <person name="Chhetri G."/>
        </authorList>
    </citation>
    <scope>NUCLEOTIDE SEQUENCE [LARGE SCALE GENOMIC DNA]</scope>
    <source>
        <strain evidence="2 3">17mud1-8</strain>
    </source>
</reference>
<dbReference type="EMBL" id="SZQL01000004">
    <property type="protein sequence ID" value="TKK69810.1"/>
    <property type="molecule type" value="Genomic_DNA"/>
</dbReference>
<dbReference type="OrthoDB" id="1524454at2"/>
<name>A0A4U3L4B0_9BACT</name>
<keyword evidence="3" id="KW-1185">Reference proteome</keyword>
<dbReference type="SUPFAM" id="SSF109854">
    <property type="entry name" value="DinB/YfiT-like putative metalloenzymes"/>
    <property type="match status" value="1"/>
</dbReference>
<comment type="caution">
    <text evidence="2">The sequence shown here is derived from an EMBL/GenBank/DDBJ whole genome shotgun (WGS) entry which is preliminary data.</text>
</comment>
<dbReference type="Proteomes" id="UP000305848">
    <property type="component" value="Unassembled WGS sequence"/>
</dbReference>
<sequence length="211" mass="23922">MGALQHKQTTMPTFNSNLLITDLQQQTESFLNEAVQQWQMLPPATMLHKESPEKWSATQCLMHLNSYGLYYLPAIAKTIDEAKSKQVLHTKDFKSSWIGNYFTELMLPKDAAGTVRKMKAPKNHTPLANDNSDVAIATFIDQQEMLLQLLEKARGIDLRKATTPVSISKFIRLPVGDTFRFLIAHNYRHVLQAKRAIAHAKLQASGYKLQV</sequence>
<dbReference type="InterPro" id="IPR034660">
    <property type="entry name" value="DinB/YfiT-like"/>
</dbReference>
<feature type="domain" description="DinB-like" evidence="1">
    <location>
        <begin position="36"/>
        <end position="193"/>
    </location>
</feature>
<proteinExistence type="predicted"/>
<dbReference type="Gene3D" id="1.20.120.450">
    <property type="entry name" value="dinb family like domain"/>
    <property type="match status" value="1"/>
</dbReference>
<organism evidence="2 3">
    <name type="scientific">Ilyomonas limi</name>
    <dbReference type="NCBI Taxonomy" id="2575867"/>
    <lineage>
        <taxon>Bacteria</taxon>
        <taxon>Pseudomonadati</taxon>
        <taxon>Bacteroidota</taxon>
        <taxon>Chitinophagia</taxon>
        <taxon>Chitinophagales</taxon>
        <taxon>Chitinophagaceae</taxon>
        <taxon>Ilyomonas</taxon>
    </lineage>
</organism>
<evidence type="ECO:0000313" key="3">
    <source>
        <dbReference type="Proteomes" id="UP000305848"/>
    </source>
</evidence>
<gene>
    <name evidence="2" type="ORF">FC093_06955</name>
</gene>
<evidence type="ECO:0000259" key="1">
    <source>
        <dbReference type="Pfam" id="PF12867"/>
    </source>
</evidence>
<evidence type="ECO:0000313" key="2">
    <source>
        <dbReference type="EMBL" id="TKK69810.1"/>
    </source>
</evidence>
<protein>
    <submittedName>
        <fullName evidence="2">DinB family protein</fullName>
    </submittedName>
</protein>
<accession>A0A4U3L4B0</accession>
<dbReference type="InterPro" id="IPR024775">
    <property type="entry name" value="DinB-like"/>
</dbReference>
<dbReference type="AlphaFoldDB" id="A0A4U3L4B0"/>